<evidence type="ECO:0000313" key="2">
    <source>
        <dbReference type="EMBL" id="CAK4032679.1"/>
    </source>
</evidence>
<dbReference type="InterPro" id="IPR032675">
    <property type="entry name" value="LRR_dom_sf"/>
</dbReference>
<feature type="compositionally biased region" description="Basic residues" evidence="1">
    <location>
        <begin position="49"/>
        <end position="63"/>
    </location>
</feature>
<sequence length="700" mass="80817">MAAPGTKRRSTRQAASRKRSIYVDPETDDEFEAESEEEFRPVEPPAPPPKKRKVARTTRHKPQTRSDAAKSKQTVKSMFRVGKPRKPNSKTTTEKRQDFSGPTDNLIPQWTSLPVNILRDVFVFASQPIHEQTTEASANVAWLLRAARTCRAFALPALEAYYQSPSMLSNLQPHHFLDLLCMPSNKRYIDYNVKVQSLYIDVARLAYVAHNRPPFDLRALVAKLPQLQHMEIIHPKDKPPYRPMKIQRWVFQPRQLVDTLDTHRIRLRSWRWTREMIHLPSNDVVDLYGMMATVHQSNVFSRLERLVVCGFNYEDSSEPVAELNPQLPETEPPPGLATSISKLSSLKDLTFMTCDIVMDKFLQRLPTNLRRLELSNCLEITSDMMREYFKTSGAELRELVLNHNAALSLSFLTGLKELCPRLEALKVDMHYYSERFTINDAEPLYNELLTVDETPSWPPHLRRLELVHASKWSPEAAQNLFRSLIDSAPQMQDLRHLVVHAHINIPWRDRVGFRDQWIERLRRVYLRRIEDPAQNMGSLRQYRLWKQAHGSGTVALDDEDELGDNSDEQTVAKRQLSHVRVSPHKPSGDTDVFSDSDDAPVPRQRPRRSKRVAETHVVQVSKSTTPTPDSDSTDENEAEDWRKQPEKFIQGLCDVVDVRIDNQRPRENQWTEGDFLDSEVSGDEDWHSGAESEAEESYAW</sequence>
<dbReference type="Gene3D" id="3.80.10.10">
    <property type="entry name" value="Ribonuclease Inhibitor"/>
    <property type="match status" value="1"/>
</dbReference>
<feature type="region of interest" description="Disordered" evidence="1">
    <location>
        <begin position="1"/>
        <end position="105"/>
    </location>
</feature>
<accession>A0AAI9EE04</accession>
<feature type="compositionally biased region" description="Acidic residues" evidence="1">
    <location>
        <begin position="674"/>
        <end position="683"/>
    </location>
</feature>
<gene>
    <name evidence="2" type="ORF">LECACI_7A007837</name>
</gene>
<protein>
    <submittedName>
        <fullName evidence="2">Uncharacterized protein</fullName>
    </submittedName>
</protein>
<feature type="region of interest" description="Disordered" evidence="1">
    <location>
        <begin position="661"/>
        <end position="700"/>
    </location>
</feature>
<dbReference type="AlphaFoldDB" id="A0AAI9EE04"/>
<evidence type="ECO:0000256" key="1">
    <source>
        <dbReference type="SAM" id="MobiDB-lite"/>
    </source>
</evidence>
<name>A0AAI9EE04_9PEZI</name>
<dbReference type="SUPFAM" id="SSF52047">
    <property type="entry name" value="RNI-like"/>
    <property type="match status" value="1"/>
</dbReference>
<feature type="compositionally biased region" description="Acidic residues" evidence="1">
    <location>
        <begin position="556"/>
        <end position="567"/>
    </location>
</feature>
<evidence type="ECO:0000313" key="3">
    <source>
        <dbReference type="Proteomes" id="UP001296104"/>
    </source>
</evidence>
<dbReference type="EMBL" id="CAVMBE010000067">
    <property type="protein sequence ID" value="CAK4032679.1"/>
    <property type="molecule type" value="Genomic_DNA"/>
</dbReference>
<keyword evidence="3" id="KW-1185">Reference proteome</keyword>
<feature type="compositionally biased region" description="Acidic residues" evidence="1">
    <location>
        <begin position="25"/>
        <end position="37"/>
    </location>
</feature>
<organism evidence="2 3">
    <name type="scientific">Lecanosticta acicola</name>
    <dbReference type="NCBI Taxonomy" id="111012"/>
    <lineage>
        <taxon>Eukaryota</taxon>
        <taxon>Fungi</taxon>
        <taxon>Dikarya</taxon>
        <taxon>Ascomycota</taxon>
        <taxon>Pezizomycotina</taxon>
        <taxon>Dothideomycetes</taxon>
        <taxon>Dothideomycetidae</taxon>
        <taxon>Mycosphaerellales</taxon>
        <taxon>Mycosphaerellaceae</taxon>
        <taxon>Lecanosticta</taxon>
    </lineage>
</organism>
<feature type="region of interest" description="Disordered" evidence="1">
    <location>
        <begin position="555"/>
        <end position="646"/>
    </location>
</feature>
<feature type="compositionally biased region" description="Basic residues" evidence="1">
    <location>
        <begin position="1"/>
        <end position="20"/>
    </location>
</feature>
<reference evidence="2" key="1">
    <citation type="submission" date="2023-11" db="EMBL/GenBank/DDBJ databases">
        <authorList>
            <person name="Alioto T."/>
            <person name="Alioto T."/>
            <person name="Gomez Garrido J."/>
        </authorList>
    </citation>
    <scope>NUCLEOTIDE SEQUENCE</scope>
</reference>
<proteinExistence type="predicted"/>
<comment type="caution">
    <text evidence="2">The sequence shown here is derived from an EMBL/GenBank/DDBJ whole genome shotgun (WGS) entry which is preliminary data.</text>
</comment>
<dbReference type="Proteomes" id="UP001296104">
    <property type="component" value="Unassembled WGS sequence"/>
</dbReference>